<comment type="caution">
    <text evidence="6">The sequence shown here is derived from an EMBL/GenBank/DDBJ whole genome shotgun (WGS) entry which is preliminary data.</text>
</comment>
<dbReference type="InterPro" id="IPR012451">
    <property type="entry name" value="DUF1656"/>
</dbReference>
<accession>A0A931MLW7</accession>
<dbReference type="RefSeq" id="WP_197164293.1">
    <property type="nucleotide sequence ID" value="NZ_JADZGI010000001.1"/>
</dbReference>
<keyword evidence="2 5" id="KW-0812">Transmembrane</keyword>
<sequence length="71" mass="7730">MNGELSLNGIYVPTLLVFGIIAALCTMALMRLFNRLGVYRFVAYRALVDVALFVIVFGGVAFLAPQFGFAP</sequence>
<feature type="transmembrane region" description="Helical" evidence="5">
    <location>
        <begin position="12"/>
        <end position="30"/>
    </location>
</feature>
<reference evidence="6" key="1">
    <citation type="submission" date="2020-11" db="EMBL/GenBank/DDBJ databases">
        <title>Novosphingobium aureum sp. nov., a marine bacterium isolated from sediment of a salt flat.</title>
        <authorList>
            <person name="Yoo Y."/>
            <person name="Kim J.-J."/>
        </authorList>
    </citation>
    <scope>NUCLEOTIDE SEQUENCE</scope>
    <source>
        <strain evidence="6">YJ-S2-02</strain>
    </source>
</reference>
<dbReference type="Pfam" id="PF07869">
    <property type="entry name" value="DUF1656"/>
    <property type="match status" value="1"/>
</dbReference>
<evidence type="ECO:0000256" key="2">
    <source>
        <dbReference type="ARBA" id="ARBA00022692"/>
    </source>
</evidence>
<evidence type="ECO:0000313" key="6">
    <source>
        <dbReference type="EMBL" id="MBH0113874.1"/>
    </source>
</evidence>
<keyword evidence="1" id="KW-1003">Cell membrane</keyword>
<organism evidence="6 7">
    <name type="scientific">Novosphingobium aureum</name>
    <dbReference type="NCBI Taxonomy" id="2792964"/>
    <lineage>
        <taxon>Bacteria</taxon>
        <taxon>Pseudomonadati</taxon>
        <taxon>Pseudomonadota</taxon>
        <taxon>Alphaproteobacteria</taxon>
        <taxon>Sphingomonadales</taxon>
        <taxon>Sphingomonadaceae</taxon>
        <taxon>Novosphingobium</taxon>
    </lineage>
</organism>
<dbReference type="Proteomes" id="UP000617634">
    <property type="component" value="Unassembled WGS sequence"/>
</dbReference>
<feature type="transmembrane region" description="Helical" evidence="5">
    <location>
        <begin position="42"/>
        <end position="64"/>
    </location>
</feature>
<evidence type="ECO:0000256" key="1">
    <source>
        <dbReference type="ARBA" id="ARBA00022475"/>
    </source>
</evidence>
<keyword evidence="4 5" id="KW-0472">Membrane</keyword>
<protein>
    <submittedName>
        <fullName evidence="6">DUF1656 domain-containing protein</fullName>
    </submittedName>
</protein>
<evidence type="ECO:0000256" key="3">
    <source>
        <dbReference type="ARBA" id="ARBA00022989"/>
    </source>
</evidence>
<evidence type="ECO:0000313" key="7">
    <source>
        <dbReference type="Proteomes" id="UP000617634"/>
    </source>
</evidence>
<keyword evidence="3 5" id="KW-1133">Transmembrane helix</keyword>
<gene>
    <name evidence="6" type="ORF">I5E68_13055</name>
</gene>
<dbReference type="AlphaFoldDB" id="A0A931MLW7"/>
<name>A0A931MLW7_9SPHN</name>
<keyword evidence="7" id="KW-1185">Reference proteome</keyword>
<dbReference type="EMBL" id="JADZGI010000001">
    <property type="protein sequence ID" value="MBH0113874.1"/>
    <property type="molecule type" value="Genomic_DNA"/>
</dbReference>
<evidence type="ECO:0000256" key="5">
    <source>
        <dbReference type="SAM" id="Phobius"/>
    </source>
</evidence>
<evidence type="ECO:0000256" key="4">
    <source>
        <dbReference type="ARBA" id="ARBA00023136"/>
    </source>
</evidence>
<proteinExistence type="predicted"/>